<organism evidence="10">
    <name type="scientific">Onchocerca flexuosa</name>
    <dbReference type="NCBI Taxonomy" id="387005"/>
    <lineage>
        <taxon>Eukaryota</taxon>
        <taxon>Metazoa</taxon>
        <taxon>Ecdysozoa</taxon>
        <taxon>Nematoda</taxon>
        <taxon>Chromadorea</taxon>
        <taxon>Rhabditida</taxon>
        <taxon>Spirurina</taxon>
        <taxon>Spiruromorpha</taxon>
        <taxon>Filarioidea</taxon>
        <taxon>Onchocercidae</taxon>
        <taxon>Onchocerca</taxon>
    </lineage>
</organism>
<evidence type="ECO:0000313" key="8">
    <source>
        <dbReference type="EMBL" id="VDO41787.1"/>
    </source>
</evidence>
<reference evidence="10" key="1">
    <citation type="submission" date="2016-06" db="UniProtKB">
        <authorList>
            <consortium name="WormBaseParasite"/>
        </authorList>
    </citation>
    <scope>IDENTIFICATION</scope>
</reference>
<evidence type="ECO:0000256" key="1">
    <source>
        <dbReference type="ARBA" id="ARBA00022723"/>
    </source>
</evidence>
<dbReference type="Gene3D" id="2.10.110.10">
    <property type="entry name" value="Cysteine Rich Protein"/>
    <property type="match status" value="1"/>
</dbReference>
<evidence type="ECO:0000256" key="2">
    <source>
        <dbReference type="ARBA" id="ARBA00022833"/>
    </source>
</evidence>
<dbReference type="EMBL" id="UZAJ01004108">
    <property type="protein sequence ID" value="VDO41787.1"/>
    <property type="molecule type" value="Genomic_DNA"/>
</dbReference>
<dbReference type="PANTHER" id="PTHR24206">
    <property type="entry name" value="OS06G0237300 PROTEIN"/>
    <property type="match status" value="1"/>
</dbReference>
<dbReference type="STRING" id="387005.A0A183HC07"/>
<keyword evidence="1 4" id="KW-0479">Metal-binding</keyword>
<name>A0A183HC07_9BILA</name>
<evidence type="ECO:0000313" key="10">
    <source>
        <dbReference type="WBParaSite" id="OFLC_0000501801-mRNA-1"/>
    </source>
</evidence>
<dbReference type="SMART" id="SM00132">
    <property type="entry name" value="LIM"/>
    <property type="match status" value="1"/>
</dbReference>
<evidence type="ECO:0000259" key="7">
    <source>
        <dbReference type="PROSITE" id="PS50023"/>
    </source>
</evidence>
<accession>A0A183HC07</accession>
<dbReference type="InterPro" id="IPR001781">
    <property type="entry name" value="Znf_LIM"/>
</dbReference>
<proteinExistence type="predicted"/>
<evidence type="ECO:0000256" key="6">
    <source>
        <dbReference type="SAM" id="MobiDB-lite"/>
    </source>
</evidence>
<dbReference type="AlphaFoldDB" id="A0A183HC07"/>
<dbReference type="PROSITE" id="PS50023">
    <property type="entry name" value="LIM_DOMAIN_2"/>
    <property type="match status" value="1"/>
</dbReference>
<feature type="domain" description="LIM zinc-binding" evidence="7">
    <location>
        <begin position="193"/>
        <end position="253"/>
    </location>
</feature>
<dbReference type="GO" id="GO:0046872">
    <property type="term" value="F:metal ion binding"/>
    <property type="evidence" value="ECO:0007669"/>
    <property type="project" value="UniProtKB-KW"/>
</dbReference>
<keyword evidence="5" id="KW-0175">Coiled coil</keyword>
<keyword evidence="9" id="KW-1185">Reference proteome</keyword>
<feature type="coiled-coil region" evidence="5">
    <location>
        <begin position="34"/>
        <end position="70"/>
    </location>
</feature>
<dbReference type="Pfam" id="PF00412">
    <property type="entry name" value="LIM"/>
    <property type="match status" value="1"/>
</dbReference>
<keyword evidence="2 4" id="KW-0862">Zinc</keyword>
<sequence>MTETEEDPYAVSSDTDTESLKGPPPKISIEGRSVADISSLKAALKETKEALKDEKRLEELNQLKEKSEIRKIKRGFIEGKIKNELENGTKPIDEEREQLATVTKEQYSKFRNKFENLPEVMKENLEERLKTMEKELMGVGKENLENIKDAFENPQEGNKTEREQIVIERSEADKRRVMRTFAQADVTADDAPSDCPVCRKTVYSVDRIFANKRNYHIQCFKCVKCCKKLTAVNYNIHEEQLMCKVHYFEIVHPEIAATMDSRHDRRSVFWKTEFFPIFFDFLSSFL</sequence>
<protein>
    <submittedName>
        <fullName evidence="10">LIM zinc-binding domain-containing protein</fullName>
    </submittedName>
</protein>
<evidence type="ECO:0000256" key="3">
    <source>
        <dbReference type="ARBA" id="ARBA00023038"/>
    </source>
</evidence>
<dbReference type="WBParaSite" id="OFLC_0000501801-mRNA-1">
    <property type="protein sequence ID" value="OFLC_0000501801-mRNA-1"/>
    <property type="gene ID" value="OFLC_0000501801"/>
</dbReference>
<evidence type="ECO:0000313" key="9">
    <source>
        <dbReference type="Proteomes" id="UP000267606"/>
    </source>
</evidence>
<keyword evidence="3 4" id="KW-0440">LIM domain</keyword>
<dbReference type="Proteomes" id="UP000267606">
    <property type="component" value="Unassembled WGS sequence"/>
</dbReference>
<feature type="region of interest" description="Disordered" evidence="6">
    <location>
        <begin position="1"/>
        <end position="32"/>
    </location>
</feature>
<dbReference type="PROSITE" id="PS00478">
    <property type="entry name" value="LIM_DOMAIN_1"/>
    <property type="match status" value="1"/>
</dbReference>
<reference evidence="8 9" key="2">
    <citation type="submission" date="2018-11" db="EMBL/GenBank/DDBJ databases">
        <authorList>
            <consortium name="Pathogen Informatics"/>
        </authorList>
    </citation>
    <scope>NUCLEOTIDE SEQUENCE [LARGE SCALE GENOMIC DNA]</scope>
</reference>
<evidence type="ECO:0000256" key="5">
    <source>
        <dbReference type="SAM" id="Coils"/>
    </source>
</evidence>
<dbReference type="SUPFAM" id="SSF57716">
    <property type="entry name" value="Glucocorticoid receptor-like (DNA-binding domain)"/>
    <property type="match status" value="1"/>
</dbReference>
<evidence type="ECO:0000256" key="4">
    <source>
        <dbReference type="PROSITE-ProRule" id="PRU00125"/>
    </source>
</evidence>
<gene>
    <name evidence="8" type="ORF">OFLC_LOCUS5020</name>
</gene>